<dbReference type="EMBL" id="MN739966">
    <property type="protein sequence ID" value="QHT80237.1"/>
    <property type="molecule type" value="Genomic_DNA"/>
</dbReference>
<organism evidence="1">
    <name type="scientific">viral metagenome</name>
    <dbReference type="NCBI Taxonomy" id="1070528"/>
    <lineage>
        <taxon>unclassified sequences</taxon>
        <taxon>metagenomes</taxon>
        <taxon>organismal metagenomes</taxon>
    </lineage>
</organism>
<sequence>MDHDIENQYLKKDEFVYRRISNQEEHDNFIPVKPEHRWVIRGDIENQGAGFKVVKLAKSPNEDKSKSRFFSNDAWNKC</sequence>
<accession>A0A6C0HIK4</accession>
<dbReference type="AlphaFoldDB" id="A0A6C0HIK4"/>
<evidence type="ECO:0000313" key="1">
    <source>
        <dbReference type="EMBL" id="QHT80237.1"/>
    </source>
</evidence>
<proteinExistence type="predicted"/>
<name>A0A6C0HIK4_9ZZZZ</name>
<protein>
    <submittedName>
        <fullName evidence="1">Uncharacterized protein</fullName>
    </submittedName>
</protein>
<reference evidence="1" key="1">
    <citation type="journal article" date="2020" name="Nature">
        <title>Giant virus diversity and host interactions through global metagenomics.</title>
        <authorList>
            <person name="Schulz F."/>
            <person name="Roux S."/>
            <person name="Paez-Espino D."/>
            <person name="Jungbluth S."/>
            <person name="Walsh D.A."/>
            <person name="Denef V.J."/>
            <person name="McMahon K.D."/>
            <person name="Konstantinidis K.T."/>
            <person name="Eloe-Fadrosh E.A."/>
            <person name="Kyrpides N.C."/>
            <person name="Woyke T."/>
        </authorList>
    </citation>
    <scope>NUCLEOTIDE SEQUENCE</scope>
    <source>
        <strain evidence="1">GVMAG-M-3300023184-120</strain>
    </source>
</reference>